<accession>I0IHM3</accession>
<dbReference type="STRING" id="1142394.PSMK_26020"/>
<comment type="subcellular location">
    <subcellularLocation>
        <location evidence="1">Cell membrane</location>
        <topology evidence="1">Multi-pass membrane protein</topology>
    </subcellularLocation>
</comment>
<feature type="transmembrane region" description="Helical" evidence="6">
    <location>
        <begin position="179"/>
        <end position="202"/>
    </location>
</feature>
<protein>
    <recommendedName>
        <fullName evidence="9">Flippase-like domain-containing protein</fullName>
    </recommendedName>
</protein>
<keyword evidence="5 6" id="KW-0472">Membrane</keyword>
<sequence>MPPPPEATPPGPAPPSTRGRGRWLVLLQLGVAVGLLAWVLRSPAARAAFAAGLRSAEPAWLLAGLGLGGVWLLTCARRWQLYLRLNRLDLPLHRVFRVYAAGQFFELFLPGSLSGDAVRWLYASRLPATATAEAQRSARADAARALLMDHFSGLLAAAALATALVVFRWRWFAQSPVGIAGLVFLLGFFGFCVGGLALTWVADRRGWTRRHLPAWLPGRDALLGAAAATGHFVRAWRTALRGAALSGVSLLSYYLGFWCAARAYAADVLAVEVVSVMPVVDTVSSLPISIAGLGVRETVFERFLGDLAGVPAGTAVLISLTGFSFTLAWSLLGGLLWPTLGRRASNAEAEPNPRTA</sequence>
<evidence type="ECO:0000256" key="3">
    <source>
        <dbReference type="ARBA" id="ARBA00022692"/>
    </source>
</evidence>
<feature type="transmembrane region" description="Helical" evidence="6">
    <location>
        <begin position="23"/>
        <end position="40"/>
    </location>
</feature>
<dbReference type="Proteomes" id="UP000007881">
    <property type="component" value="Chromosome"/>
</dbReference>
<keyword evidence="4 6" id="KW-1133">Transmembrane helix</keyword>
<dbReference type="RefSeq" id="WP_014437974.1">
    <property type="nucleotide sequence ID" value="NC_017080.1"/>
</dbReference>
<feature type="transmembrane region" description="Helical" evidence="6">
    <location>
        <begin position="273"/>
        <end position="295"/>
    </location>
</feature>
<feature type="transmembrane region" description="Helical" evidence="6">
    <location>
        <begin position="146"/>
        <end position="167"/>
    </location>
</feature>
<evidence type="ECO:0000256" key="2">
    <source>
        <dbReference type="ARBA" id="ARBA00022475"/>
    </source>
</evidence>
<dbReference type="PANTHER" id="PTHR40277">
    <property type="entry name" value="BLL5419 PROTEIN"/>
    <property type="match status" value="1"/>
</dbReference>
<dbReference type="PANTHER" id="PTHR40277:SF1">
    <property type="entry name" value="BLL5419 PROTEIN"/>
    <property type="match status" value="1"/>
</dbReference>
<organism evidence="7 8">
    <name type="scientific">Phycisphaera mikurensis (strain NBRC 102666 / KCTC 22515 / FYK2301M01)</name>
    <dbReference type="NCBI Taxonomy" id="1142394"/>
    <lineage>
        <taxon>Bacteria</taxon>
        <taxon>Pseudomonadati</taxon>
        <taxon>Planctomycetota</taxon>
        <taxon>Phycisphaerae</taxon>
        <taxon>Phycisphaerales</taxon>
        <taxon>Phycisphaeraceae</taxon>
        <taxon>Phycisphaera</taxon>
    </lineage>
</organism>
<keyword evidence="3 6" id="KW-0812">Transmembrane</keyword>
<dbReference type="AlphaFoldDB" id="I0IHM3"/>
<proteinExistence type="predicted"/>
<evidence type="ECO:0000256" key="6">
    <source>
        <dbReference type="SAM" id="Phobius"/>
    </source>
</evidence>
<feature type="transmembrane region" description="Helical" evidence="6">
    <location>
        <begin position="315"/>
        <end position="337"/>
    </location>
</feature>
<name>I0IHM3_PHYMF</name>
<dbReference type="eggNOG" id="COG0392">
    <property type="taxonomic scope" value="Bacteria"/>
</dbReference>
<gene>
    <name evidence="7" type="ordered locus">PSMK_26020</name>
</gene>
<evidence type="ECO:0000256" key="5">
    <source>
        <dbReference type="ARBA" id="ARBA00023136"/>
    </source>
</evidence>
<evidence type="ECO:0000313" key="8">
    <source>
        <dbReference type="Proteomes" id="UP000007881"/>
    </source>
</evidence>
<evidence type="ECO:0000256" key="1">
    <source>
        <dbReference type="ARBA" id="ARBA00004651"/>
    </source>
</evidence>
<evidence type="ECO:0000313" key="7">
    <source>
        <dbReference type="EMBL" id="BAM04761.1"/>
    </source>
</evidence>
<dbReference type="OrthoDB" id="5470260at2"/>
<dbReference type="HOGENOM" id="CLU_048072_2_1_0"/>
<dbReference type="EMBL" id="AP012338">
    <property type="protein sequence ID" value="BAM04761.1"/>
    <property type="molecule type" value="Genomic_DNA"/>
</dbReference>
<keyword evidence="2" id="KW-1003">Cell membrane</keyword>
<dbReference type="GO" id="GO:0005886">
    <property type="term" value="C:plasma membrane"/>
    <property type="evidence" value="ECO:0007669"/>
    <property type="project" value="UniProtKB-SubCell"/>
</dbReference>
<dbReference type="KEGG" id="phm:PSMK_26020"/>
<feature type="transmembrane region" description="Helical" evidence="6">
    <location>
        <begin position="239"/>
        <end position="261"/>
    </location>
</feature>
<reference evidence="7 8" key="1">
    <citation type="submission" date="2012-02" db="EMBL/GenBank/DDBJ databases">
        <title>Complete genome sequence of Phycisphaera mikurensis NBRC 102666.</title>
        <authorList>
            <person name="Ankai A."/>
            <person name="Hosoyama A."/>
            <person name="Terui Y."/>
            <person name="Sekine M."/>
            <person name="Fukai R."/>
            <person name="Kato Y."/>
            <person name="Nakamura S."/>
            <person name="Yamada-Narita S."/>
            <person name="Kawakoshi A."/>
            <person name="Fukunaga Y."/>
            <person name="Yamazaki S."/>
            <person name="Fujita N."/>
        </authorList>
    </citation>
    <scope>NUCLEOTIDE SEQUENCE [LARGE SCALE GENOMIC DNA]</scope>
    <source>
        <strain evidence="8">NBRC 102666 / KCTC 22515 / FYK2301M01</strain>
    </source>
</reference>
<keyword evidence="8" id="KW-1185">Reference proteome</keyword>
<dbReference type="Pfam" id="PF03706">
    <property type="entry name" value="LPG_synthase_TM"/>
    <property type="match status" value="1"/>
</dbReference>
<feature type="transmembrane region" description="Helical" evidence="6">
    <location>
        <begin position="60"/>
        <end position="79"/>
    </location>
</feature>
<evidence type="ECO:0000256" key="4">
    <source>
        <dbReference type="ARBA" id="ARBA00022989"/>
    </source>
</evidence>
<evidence type="ECO:0008006" key="9">
    <source>
        <dbReference type="Google" id="ProtNLM"/>
    </source>
</evidence>
<dbReference type="InterPro" id="IPR022791">
    <property type="entry name" value="L-PG_synthase/AglD"/>
</dbReference>